<dbReference type="RefSeq" id="WP_202767656.1">
    <property type="nucleotide sequence ID" value="NZ_JAESWA010000022.1"/>
</dbReference>
<evidence type="ECO:0000313" key="3">
    <source>
        <dbReference type="Proteomes" id="UP000623681"/>
    </source>
</evidence>
<feature type="domain" description="HTH cro/C1-type" evidence="1">
    <location>
        <begin position="5"/>
        <end position="60"/>
    </location>
</feature>
<sequence>MLEKLKEIRIEKRVSGHTLSKILGFKSPSAYYKKEKGITPMTISEAEIIAKYLGIKTEIFFNEEVSL</sequence>
<comment type="caution">
    <text evidence="2">The sequence shown here is derived from an EMBL/GenBank/DDBJ whole genome shotgun (WGS) entry which is preliminary data.</text>
</comment>
<name>A0A937K3D3_9CLOT</name>
<dbReference type="CDD" id="cd00093">
    <property type="entry name" value="HTH_XRE"/>
    <property type="match status" value="1"/>
</dbReference>
<evidence type="ECO:0000259" key="1">
    <source>
        <dbReference type="PROSITE" id="PS50943"/>
    </source>
</evidence>
<dbReference type="InterPro" id="IPR001387">
    <property type="entry name" value="Cro/C1-type_HTH"/>
</dbReference>
<dbReference type="EMBL" id="JAESWA010000022">
    <property type="protein sequence ID" value="MBL4932291.1"/>
    <property type="molecule type" value="Genomic_DNA"/>
</dbReference>
<keyword evidence="3" id="KW-1185">Reference proteome</keyword>
<accession>A0A937K3D3</accession>
<dbReference type="GO" id="GO:0003677">
    <property type="term" value="F:DNA binding"/>
    <property type="evidence" value="ECO:0007669"/>
    <property type="project" value="InterPro"/>
</dbReference>
<organism evidence="2 3">
    <name type="scientific">Clostridium paridis</name>
    <dbReference type="NCBI Taxonomy" id="2803863"/>
    <lineage>
        <taxon>Bacteria</taxon>
        <taxon>Bacillati</taxon>
        <taxon>Bacillota</taxon>
        <taxon>Clostridia</taxon>
        <taxon>Eubacteriales</taxon>
        <taxon>Clostridiaceae</taxon>
        <taxon>Clostridium</taxon>
    </lineage>
</organism>
<dbReference type="PROSITE" id="PS50943">
    <property type="entry name" value="HTH_CROC1"/>
    <property type="match status" value="1"/>
</dbReference>
<dbReference type="Pfam" id="PF01381">
    <property type="entry name" value="HTH_3"/>
    <property type="match status" value="1"/>
</dbReference>
<proteinExistence type="predicted"/>
<dbReference type="InterPro" id="IPR010982">
    <property type="entry name" value="Lambda_DNA-bd_dom_sf"/>
</dbReference>
<dbReference type="Proteomes" id="UP000623681">
    <property type="component" value="Unassembled WGS sequence"/>
</dbReference>
<dbReference type="AlphaFoldDB" id="A0A937K3D3"/>
<evidence type="ECO:0000313" key="2">
    <source>
        <dbReference type="EMBL" id="MBL4932291.1"/>
    </source>
</evidence>
<dbReference type="SUPFAM" id="SSF47413">
    <property type="entry name" value="lambda repressor-like DNA-binding domains"/>
    <property type="match status" value="1"/>
</dbReference>
<gene>
    <name evidence="2" type="ORF">JK634_10770</name>
</gene>
<reference evidence="2" key="1">
    <citation type="submission" date="2021-01" db="EMBL/GenBank/DDBJ databases">
        <title>Genome public.</title>
        <authorList>
            <person name="Liu C."/>
            <person name="Sun Q."/>
        </authorList>
    </citation>
    <scope>NUCLEOTIDE SEQUENCE</scope>
    <source>
        <strain evidence="2">YIM B02565</strain>
    </source>
</reference>
<protein>
    <submittedName>
        <fullName evidence="2">Helix-turn-helix transcriptional regulator</fullName>
    </submittedName>
</protein>
<dbReference type="Gene3D" id="1.10.260.40">
    <property type="entry name" value="lambda repressor-like DNA-binding domains"/>
    <property type="match status" value="1"/>
</dbReference>